<dbReference type="GO" id="GO:0004642">
    <property type="term" value="F:phosphoribosylformylglycinamidine synthase activity"/>
    <property type="evidence" value="ECO:0007669"/>
    <property type="project" value="UniProtKB-EC"/>
</dbReference>
<reference evidence="1 2" key="1">
    <citation type="journal article" date="2010" name="J. Bacteriol.">
        <title>Genome sequences of Pelagibaca bermudensis HTCC2601T and Maritimibacter alkaliphilus HTCC2654T, the type strains of two marine Roseobacter genera.</title>
        <authorList>
            <person name="Thrash J.C."/>
            <person name="Cho J.C."/>
            <person name="Ferriera S."/>
            <person name="Johnson J."/>
            <person name="Vergin K.L."/>
            <person name="Giovannoni S.J."/>
        </authorList>
    </citation>
    <scope>NUCLEOTIDE SEQUENCE [LARGE SCALE GENOMIC DNA]</scope>
    <source>
        <strain evidence="1 2">HTCC2654</strain>
    </source>
</reference>
<organism evidence="1 2">
    <name type="scientific">Maritimibacter alkaliphilus HTCC2654</name>
    <dbReference type="NCBI Taxonomy" id="314271"/>
    <lineage>
        <taxon>Bacteria</taxon>
        <taxon>Pseudomonadati</taxon>
        <taxon>Pseudomonadota</taxon>
        <taxon>Alphaproteobacteria</taxon>
        <taxon>Rhodobacterales</taxon>
        <taxon>Roseobacteraceae</taxon>
        <taxon>Maritimibacter</taxon>
    </lineage>
</organism>
<evidence type="ECO:0000313" key="1">
    <source>
        <dbReference type="EMBL" id="EAQ13545.1"/>
    </source>
</evidence>
<comment type="caution">
    <text evidence="1">The sequence shown here is derived from an EMBL/GenBank/DDBJ whole genome shotgun (WGS) entry which is preliminary data.</text>
</comment>
<dbReference type="EC" id="6.3.5.3" evidence="1"/>
<name>A3VDF6_9RHOB</name>
<dbReference type="Proteomes" id="UP000002931">
    <property type="component" value="Unassembled WGS sequence"/>
</dbReference>
<sequence length="165" mass="17848">MAATVALLVLCGAGYVALTPENPETSAPEAAIAATEAFLGVTLAGDPTQTRVILIREDRPLVRVMMVLPDAAYTRLAQDLNDAHRHDPRREVQGLPGPDAQRVQTHSPWRASYFTVDGPDAGLIWIYARPLEQDLTEVQILAYDPDPEALEGTPSLTGITALLRP</sequence>
<proteinExistence type="predicted"/>
<dbReference type="HOGENOM" id="CLU_1608854_0_0_5"/>
<dbReference type="AlphaFoldDB" id="A3VDF6"/>
<keyword evidence="1" id="KW-0436">Ligase</keyword>
<protein>
    <submittedName>
        <fullName evidence="1">Phosphoribosylformylglycinamidine synthase subunit II</fullName>
        <ecNumber evidence="1">6.3.5.3</ecNumber>
    </submittedName>
</protein>
<dbReference type="RefSeq" id="WP_008328402.1">
    <property type="nucleotide sequence ID" value="NZ_CH902578.1"/>
</dbReference>
<gene>
    <name evidence="1" type="ORF">RB2654_02489</name>
</gene>
<evidence type="ECO:0000313" key="2">
    <source>
        <dbReference type="Proteomes" id="UP000002931"/>
    </source>
</evidence>
<keyword evidence="2" id="KW-1185">Reference proteome</keyword>
<accession>A3VDF6</accession>
<dbReference type="EMBL" id="AAMT01000004">
    <property type="protein sequence ID" value="EAQ13545.1"/>
    <property type="molecule type" value="Genomic_DNA"/>
</dbReference>